<feature type="transmembrane region" description="Helical" evidence="1">
    <location>
        <begin position="467"/>
        <end position="483"/>
    </location>
</feature>
<evidence type="ECO:0000256" key="1">
    <source>
        <dbReference type="SAM" id="Phobius"/>
    </source>
</evidence>
<organism evidence="2 3">
    <name type="scientific">Dictyobacter halimunensis</name>
    <dbReference type="NCBI Taxonomy" id="3026934"/>
    <lineage>
        <taxon>Bacteria</taxon>
        <taxon>Bacillati</taxon>
        <taxon>Chloroflexota</taxon>
        <taxon>Ktedonobacteria</taxon>
        <taxon>Ktedonobacterales</taxon>
        <taxon>Dictyobacteraceae</taxon>
        <taxon>Dictyobacter</taxon>
    </lineage>
</organism>
<feature type="transmembrane region" description="Helical" evidence="1">
    <location>
        <begin position="299"/>
        <end position="329"/>
    </location>
</feature>
<sequence length="571" mass="64861">MAHNKLDAPVHRLLPQRSPAYQAGNMPRFLLLTTLLLLLIADFTFSNRHFWLYTVFYTHLHAVHHTVIHGAVGEAMPLNQIKSLPLAVAFTGLFTMLFTLYFLALRLLPHNITQRFIFKSTVALGIGYLLLPLVTSQDVFSYIAYARMAVFYHLNPMVAPPTAIQPDFVYGFLYWVHQPSVYGPTWLAITATLQLLATVIGFKYVLSMEMLLRTFGLLMHLGSTWLVWLLSGRFINVNSSNDNPIWQARRLGATLAFAWNPFLLLEACVNAHNDATILFLLLLALWFLIPRIENRQPRFLISIVLLALIAGLKISYIILMPGILLFLFLQGSTTRAVRERILNVGLATLLYVGLIIAIHVPFWSHGALLRVLAMTPSASRNINSIYELLVHSYAQIRGIPLAHSIDRGSRLEVLSHILSTTLFALLYVAICIRSIRQPRCINTWPALVAWLACTWLLYCVVGSPWYWPWYAIILFGLFALLAMTQQELSIGRTPVRFVFGSLDVTLLAGLLSISMVGLYCLWVFYNLLPKLQPTYLTSLWVWGMPLVVMVLVRIRRYGIGYHRAIRESCHQ</sequence>
<feature type="transmembrane region" description="Helical" evidence="1">
    <location>
        <begin position="251"/>
        <end position="269"/>
    </location>
</feature>
<feature type="transmembrane region" description="Helical" evidence="1">
    <location>
        <begin position="537"/>
        <end position="554"/>
    </location>
</feature>
<keyword evidence="1" id="KW-1133">Transmembrane helix</keyword>
<evidence type="ECO:0000313" key="2">
    <source>
        <dbReference type="EMBL" id="GLV54579.1"/>
    </source>
</evidence>
<dbReference type="EMBL" id="BSRI01000001">
    <property type="protein sequence ID" value="GLV54579.1"/>
    <property type="molecule type" value="Genomic_DNA"/>
</dbReference>
<feature type="transmembrane region" description="Helical" evidence="1">
    <location>
        <begin position="504"/>
        <end position="525"/>
    </location>
</feature>
<feature type="transmembrane region" description="Helical" evidence="1">
    <location>
        <begin position="26"/>
        <end position="43"/>
    </location>
</feature>
<gene>
    <name evidence="2" type="ORF">KDH_14260</name>
</gene>
<keyword evidence="3" id="KW-1185">Reference proteome</keyword>
<evidence type="ECO:0008006" key="4">
    <source>
        <dbReference type="Google" id="ProtNLM"/>
    </source>
</evidence>
<feature type="transmembrane region" description="Helical" evidence="1">
    <location>
        <begin position="181"/>
        <end position="202"/>
    </location>
</feature>
<feature type="transmembrane region" description="Helical" evidence="1">
    <location>
        <begin position="444"/>
        <end position="461"/>
    </location>
</feature>
<feature type="transmembrane region" description="Helical" evidence="1">
    <location>
        <begin position="276"/>
        <end position="293"/>
    </location>
</feature>
<comment type="caution">
    <text evidence="2">The sequence shown here is derived from an EMBL/GenBank/DDBJ whole genome shotgun (WGS) entry which is preliminary data.</text>
</comment>
<reference evidence="2 3" key="1">
    <citation type="submission" date="2023-02" db="EMBL/GenBank/DDBJ databases">
        <title>Dictyobacter halimunensis sp. nov., a new member of the class Ktedonobacteria from forest soil in a geothermal area.</title>
        <authorList>
            <person name="Rachmania M.K."/>
            <person name="Ningsih F."/>
            <person name="Sakai Y."/>
            <person name="Yabe S."/>
            <person name="Yokota A."/>
            <person name="Sjamsuridzal W."/>
        </authorList>
    </citation>
    <scope>NUCLEOTIDE SEQUENCE [LARGE SCALE GENOMIC DNA]</scope>
    <source>
        <strain evidence="2 3">S3.2.2.5</strain>
    </source>
</reference>
<feature type="transmembrane region" description="Helical" evidence="1">
    <location>
        <begin position="84"/>
        <end position="104"/>
    </location>
</feature>
<accession>A0ABQ6FLK5</accession>
<protein>
    <recommendedName>
        <fullName evidence="4">DUF2029 domain-containing protein</fullName>
    </recommendedName>
</protein>
<feature type="transmembrane region" description="Helical" evidence="1">
    <location>
        <begin position="413"/>
        <end position="432"/>
    </location>
</feature>
<dbReference type="Proteomes" id="UP001344906">
    <property type="component" value="Unassembled WGS sequence"/>
</dbReference>
<keyword evidence="1" id="KW-0472">Membrane</keyword>
<keyword evidence="1" id="KW-0812">Transmembrane</keyword>
<dbReference type="RefSeq" id="WP_338248234.1">
    <property type="nucleotide sequence ID" value="NZ_BSRI01000001.1"/>
</dbReference>
<feature type="transmembrane region" description="Helical" evidence="1">
    <location>
        <begin position="341"/>
        <end position="362"/>
    </location>
</feature>
<name>A0ABQ6FLK5_9CHLR</name>
<feature type="transmembrane region" description="Helical" evidence="1">
    <location>
        <begin position="214"/>
        <end position="231"/>
    </location>
</feature>
<feature type="transmembrane region" description="Helical" evidence="1">
    <location>
        <begin position="116"/>
        <end position="135"/>
    </location>
</feature>
<evidence type="ECO:0000313" key="3">
    <source>
        <dbReference type="Proteomes" id="UP001344906"/>
    </source>
</evidence>
<proteinExistence type="predicted"/>